<dbReference type="PANTHER" id="PTHR36440:SF1">
    <property type="entry name" value="PUTATIVE (AFU_ORTHOLOGUE AFUA_8G07350)-RELATED"/>
    <property type="match status" value="1"/>
</dbReference>
<feature type="domain" description="Cupin type-2" evidence="1">
    <location>
        <begin position="43"/>
        <end position="102"/>
    </location>
</feature>
<proteinExistence type="predicted"/>
<protein>
    <submittedName>
        <fullName evidence="2">Cupin</fullName>
    </submittedName>
</protein>
<dbReference type="InterPro" id="IPR013096">
    <property type="entry name" value="Cupin_2"/>
</dbReference>
<evidence type="ECO:0000313" key="3">
    <source>
        <dbReference type="Proteomes" id="UP000036938"/>
    </source>
</evidence>
<dbReference type="PANTHER" id="PTHR36440">
    <property type="entry name" value="PUTATIVE (AFU_ORTHOLOGUE AFUA_8G07350)-RELATED"/>
    <property type="match status" value="1"/>
</dbReference>
<dbReference type="InterPro" id="IPR014710">
    <property type="entry name" value="RmlC-like_jellyroll"/>
</dbReference>
<accession>A0A0L1JRN1</accession>
<evidence type="ECO:0000259" key="1">
    <source>
        <dbReference type="Pfam" id="PF07883"/>
    </source>
</evidence>
<reference evidence="2 3" key="1">
    <citation type="journal article" date="2015" name="Int. J. Syst. Evol. Microbiol.">
        <title>Aestuariivita atlantica sp. nov., isolated from deep sea sediment of the Atlantic Ocean.</title>
        <authorList>
            <person name="Li G."/>
            <person name="Lai Q."/>
            <person name="Du Y."/>
            <person name="Liu X."/>
            <person name="Sun F."/>
            <person name="Shao Z."/>
        </authorList>
    </citation>
    <scope>NUCLEOTIDE SEQUENCE [LARGE SCALE GENOMIC DNA]</scope>
    <source>
        <strain evidence="2 3">22II-S11-z3</strain>
    </source>
</reference>
<dbReference type="Pfam" id="PF07883">
    <property type="entry name" value="Cupin_2"/>
    <property type="match status" value="1"/>
</dbReference>
<organism evidence="2 3">
    <name type="scientific">Pseudaestuariivita atlantica</name>
    <dbReference type="NCBI Taxonomy" id="1317121"/>
    <lineage>
        <taxon>Bacteria</taxon>
        <taxon>Pseudomonadati</taxon>
        <taxon>Pseudomonadota</taxon>
        <taxon>Alphaproteobacteria</taxon>
        <taxon>Rhodobacterales</taxon>
        <taxon>Paracoccaceae</taxon>
        <taxon>Pseudaestuariivita</taxon>
    </lineage>
</organism>
<dbReference type="STRING" id="1317121.ATO11_07260"/>
<dbReference type="InterPro" id="IPR011051">
    <property type="entry name" value="RmlC_Cupin_sf"/>
</dbReference>
<name>A0A0L1JRN1_9RHOB</name>
<dbReference type="Proteomes" id="UP000036938">
    <property type="component" value="Unassembled WGS sequence"/>
</dbReference>
<evidence type="ECO:0000313" key="2">
    <source>
        <dbReference type="EMBL" id="KNG94424.1"/>
    </source>
</evidence>
<dbReference type="OrthoDB" id="9798709at2"/>
<dbReference type="EMBL" id="AQQZ01000003">
    <property type="protein sequence ID" value="KNG94424.1"/>
    <property type="molecule type" value="Genomic_DNA"/>
</dbReference>
<comment type="caution">
    <text evidence="2">The sequence shown here is derived from an EMBL/GenBank/DDBJ whole genome shotgun (WGS) entry which is preliminary data.</text>
</comment>
<dbReference type="RefSeq" id="WP_050530582.1">
    <property type="nucleotide sequence ID" value="NZ_AQQZ01000003.1"/>
</dbReference>
<dbReference type="SUPFAM" id="SSF51182">
    <property type="entry name" value="RmlC-like cupins"/>
    <property type="match status" value="1"/>
</dbReference>
<keyword evidence="3" id="KW-1185">Reference proteome</keyword>
<sequence length="148" mass="15846">MKDLVPGPATLEWAGTLYRVVLPASATNGAMSIVDSVSPPLSGPPLHMHHDADETFFVLTGAMDWVCGDRSGRAEAGEAVFIPRGTDHTFRVTADGPSRHLVMLTPGGFEGFFEDMARGQFRIPEDMEAITESAARHHLSFTGPPLGA</sequence>
<dbReference type="InterPro" id="IPR053146">
    <property type="entry name" value="QDO-like"/>
</dbReference>
<dbReference type="Gene3D" id="2.60.120.10">
    <property type="entry name" value="Jelly Rolls"/>
    <property type="match status" value="1"/>
</dbReference>
<dbReference type="AlphaFoldDB" id="A0A0L1JRN1"/>
<gene>
    <name evidence="2" type="ORF">ATO11_07260</name>
</gene>
<dbReference type="PATRIC" id="fig|1317121.7.peg.2055"/>